<keyword evidence="1" id="KW-1133">Transmembrane helix</keyword>
<evidence type="ECO:0000313" key="3">
    <source>
        <dbReference type="EnsemblPlants" id="Ma02_p02670.1"/>
    </source>
</evidence>
<dbReference type="Gramene" id="Ma02_t02670.1">
    <property type="protein sequence ID" value="Ma02_p02670.1"/>
    <property type="gene ID" value="Ma02_g02670"/>
</dbReference>
<keyword evidence="1" id="KW-0472">Membrane</keyword>
<keyword evidence="1" id="KW-0812">Transmembrane</keyword>
<evidence type="ECO:0000313" key="4">
    <source>
        <dbReference type="Proteomes" id="UP000012960"/>
    </source>
</evidence>
<accession>A0A804HYK5</accession>
<dbReference type="Proteomes" id="UP000012960">
    <property type="component" value="Unplaced"/>
</dbReference>
<reference evidence="3" key="2">
    <citation type="submission" date="2021-05" db="UniProtKB">
        <authorList>
            <consortium name="EnsemblPlants"/>
        </authorList>
    </citation>
    <scope>IDENTIFICATION</scope>
    <source>
        <strain evidence="3">subsp. malaccensis</strain>
    </source>
</reference>
<dbReference type="InParanoid" id="A0A804HYK5"/>
<organism evidence="3 4">
    <name type="scientific">Musa acuminata subsp. malaccensis</name>
    <name type="common">Wild banana</name>
    <name type="synonym">Musa malaccensis</name>
    <dbReference type="NCBI Taxonomy" id="214687"/>
    <lineage>
        <taxon>Eukaryota</taxon>
        <taxon>Viridiplantae</taxon>
        <taxon>Streptophyta</taxon>
        <taxon>Embryophyta</taxon>
        <taxon>Tracheophyta</taxon>
        <taxon>Spermatophyta</taxon>
        <taxon>Magnoliopsida</taxon>
        <taxon>Liliopsida</taxon>
        <taxon>Zingiberales</taxon>
        <taxon>Musaceae</taxon>
        <taxon>Musa</taxon>
    </lineage>
</organism>
<sequence>MALERHQSQGVESPSELACDRDVSWKDSGSSSMSAITFGLAATAVLVSMFLVMAIFEHLIIPRVSFFRLRSNARGSSETGQLPVQTHLQEKIQDSVAVGAQHTSDLSVLMPGQDYPTFIAQPAPLPCQREGMHWPSHGPHQMALRLLCKKCFHELKFNGSEKAFRSQ</sequence>
<reference evidence="2" key="1">
    <citation type="submission" date="2021-03" db="EMBL/GenBank/DDBJ databases">
        <authorList>
            <consortium name="Genoscope - CEA"/>
            <person name="William W."/>
        </authorList>
    </citation>
    <scope>NUCLEOTIDE SEQUENCE</scope>
    <source>
        <strain evidence="2">Doubled-haploid Pahang</strain>
    </source>
</reference>
<dbReference type="AlphaFoldDB" id="A0A804HYK5"/>
<evidence type="ECO:0000256" key="1">
    <source>
        <dbReference type="SAM" id="Phobius"/>
    </source>
</evidence>
<gene>
    <name evidence="2" type="ORF">GSMUA_57980.1</name>
</gene>
<dbReference type="FunCoup" id="A0A804HYK5">
    <property type="interactions" value="1473"/>
</dbReference>
<dbReference type="OMA" id="WPPHEHI"/>
<name>A0A804HYK5_MUSAM</name>
<dbReference type="PANTHER" id="PTHR33728:SF3">
    <property type="entry name" value="MULTIDRUG RESISTANCE PROTEIN"/>
    <property type="match status" value="1"/>
</dbReference>
<evidence type="ECO:0000313" key="2">
    <source>
        <dbReference type="EMBL" id="CAG1860904.1"/>
    </source>
</evidence>
<protein>
    <submittedName>
        <fullName evidence="2">(wild Malaysian banana) hypothetical protein</fullName>
    </submittedName>
</protein>
<proteinExistence type="predicted"/>
<dbReference type="PANTHER" id="PTHR33728">
    <property type="entry name" value="CTTNBP 2 AMINO-TERMINAL-LIKE PROTEIN"/>
    <property type="match status" value="1"/>
</dbReference>
<dbReference type="EnsemblPlants" id="Ma02_t02670.1">
    <property type="protein sequence ID" value="Ma02_p02670.1"/>
    <property type="gene ID" value="Ma02_g02670"/>
</dbReference>
<keyword evidence="4" id="KW-1185">Reference proteome</keyword>
<feature type="transmembrane region" description="Helical" evidence="1">
    <location>
        <begin position="35"/>
        <end position="61"/>
    </location>
</feature>
<dbReference type="EMBL" id="HG996467">
    <property type="protein sequence ID" value="CAG1860904.1"/>
    <property type="molecule type" value="Genomic_DNA"/>
</dbReference>